<dbReference type="PROSITE" id="PS00198">
    <property type="entry name" value="4FE4S_FER_1"/>
    <property type="match status" value="1"/>
</dbReference>
<dbReference type="GO" id="GO:0046872">
    <property type="term" value="F:metal ion binding"/>
    <property type="evidence" value="ECO:0007669"/>
    <property type="project" value="UniProtKB-KW"/>
</dbReference>
<reference evidence="8 9" key="1">
    <citation type="submission" date="2017-11" db="EMBL/GenBank/DDBJ databases">
        <title>Isolation and Characterization of Family Methanocellaceae Species from Potential Methane Hydrate Area Offshore Southwestern Taiwan.</title>
        <authorList>
            <person name="Zhang W.-L."/>
            <person name="Chen W.-C."/>
            <person name="Lai M.-C."/>
            <person name="Chen S.-C."/>
        </authorList>
    </citation>
    <scope>NUCLEOTIDE SEQUENCE [LARGE SCALE GENOMIC DNA]</scope>
    <source>
        <strain evidence="8 9">CWC-04</strain>
    </source>
</reference>
<evidence type="ECO:0000313" key="9">
    <source>
        <dbReference type="Proteomes" id="UP001320159"/>
    </source>
</evidence>
<dbReference type="PROSITE" id="PS51379">
    <property type="entry name" value="4FE4S_FER_2"/>
    <property type="match status" value="3"/>
</dbReference>
<evidence type="ECO:0000256" key="3">
    <source>
        <dbReference type="ARBA" id="ARBA00022723"/>
    </source>
</evidence>
<name>A0AAP2REP3_9EURY</name>
<evidence type="ECO:0000256" key="4">
    <source>
        <dbReference type="ARBA" id="ARBA00022982"/>
    </source>
</evidence>
<dbReference type="CDD" id="cd10550">
    <property type="entry name" value="DMSOR_beta_like"/>
    <property type="match status" value="1"/>
</dbReference>
<keyword evidence="1" id="KW-0813">Transport</keyword>
<evidence type="ECO:0000256" key="5">
    <source>
        <dbReference type="ARBA" id="ARBA00023004"/>
    </source>
</evidence>
<feature type="domain" description="4Fe-4S ferredoxin-type" evidence="7">
    <location>
        <begin position="43"/>
        <end position="74"/>
    </location>
</feature>
<accession>A0AAP2REP3</accession>
<protein>
    <submittedName>
        <fullName evidence="8">4Fe-4S ferredoxin</fullName>
    </submittedName>
</protein>
<dbReference type="AlphaFoldDB" id="A0AAP2REP3"/>
<dbReference type="PANTHER" id="PTHR42859">
    <property type="entry name" value="OXIDOREDUCTASE"/>
    <property type="match status" value="1"/>
</dbReference>
<dbReference type="InterPro" id="IPR017900">
    <property type="entry name" value="4Fe4S_Fe_S_CS"/>
</dbReference>
<dbReference type="GO" id="GO:0016491">
    <property type="term" value="F:oxidoreductase activity"/>
    <property type="evidence" value="ECO:0007669"/>
    <property type="project" value="UniProtKB-ARBA"/>
</dbReference>
<keyword evidence="3" id="KW-0479">Metal-binding</keyword>
<keyword evidence="9" id="KW-1185">Reference proteome</keyword>
<feature type="domain" description="4Fe-4S ferredoxin-type" evidence="7">
    <location>
        <begin position="76"/>
        <end position="105"/>
    </location>
</feature>
<keyword evidence="5" id="KW-0408">Iron</keyword>
<evidence type="ECO:0000256" key="2">
    <source>
        <dbReference type="ARBA" id="ARBA00022485"/>
    </source>
</evidence>
<dbReference type="Proteomes" id="UP001320159">
    <property type="component" value="Unassembled WGS sequence"/>
</dbReference>
<gene>
    <name evidence="8" type="ORF">CUJ83_13155</name>
</gene>
<keyword evidence="6" id="KW-0411">Iron-sulfur</keyword>
<dbReference type="Pfam" id="PF12837">
    <property type="entry name" value="Fer4_6"/>
    <property type="match status" value="1"/>
</dbReference>
<evidence type="ECO:0000259" key="7">
    <source>
        <dbReference type="PROSITE" id="PS51379"/>
    </source>
</evidence>
<organism evidence="8 9">
    <name type="scientific">Methanooceanicella nereidis</name>
    <dbReference type="NCBI Taxonomy" id="2052831"/>
    <lineage>
        <taxon>Archaea</taxon>
        <taxon>Methanobacteriati</taxon>
        <taxon>Methanobacteriota</taxon>
        <taxon>Stenosarchaea group</taxon>
        <taxon>Methanomicrobia</taxon>
        <taxon>Methanocellales</taxon>
        <taxon>Methanocellaceae</taxon>
        <taxon>Methanooceanicella</taxon>
    </lineage>
</organism>
<dbReference type="PANTHER" id="PTHR42859:SF10">
    <property type="entry name" value="DIMETHYLSULFOXIDE REDUCTASE CHAIN B"/>
    <property type="match status" value="1"/>
</dbReference>
<keyword evidence="4" id="KW-0249">Electron transport</keyword>
<dbReference type="Pfam" id="PF13247">
    <property type="entry name" value="Fer4_11"/>
    <property type="match status" value="1"/>
</dbReference>
<keyword evidence="2" id="KW-0004">4Fe-4S</keyword>
<comment type="caution">
    <text evidence="8">The sequence shown here is derived from an EMBL/GenBank/DDBJ whole genome shotgun (WGS) entry which is preliminary data.</text>
</comment>
<evidence type="ECO:0000256" key="6">
    <source>
        <dbReference type="ARBA" id="ARBA00023014"/>
    </source>
</evidence>
<dbReference type="InterPro" id="IPR017896">
    <property type="entry name" value="4Fe4S_Fe-S-bd"/>
</dbReference>
<dbReference type="RefSeq" id="WP_230742805.1">
    <property type="nucleotide sequence ID" value="NZ_PGCK01000012.1"/>
</dbReference>
<proteinExistence type="predicted"/>
<feature type="domain" description="4Fe-4S ferredoxin-type" evidence="7">
    <location>
        <begin position="3"/>
        <end position="32"/>
    </location>
</feature>
<dbReference type="SUPFAM" id="SSF54862">
    <property type="entry name" value="4Fe-4S ferredoxins"/>
    <property type="match status" value="1"/>
</dbReference>
<evidence type="ECO:0000313" key="8">
    <source>
        <dbReference type="EMBL" id="MCD1295944.1"/>
    </source>
</evidence>
<dbReference type="Gene3D" id="3.30.70.20">
    <property type="match status" value="2"/>
</dbReference>
<sequence length="148" mass="16354">MTEVIVHDPALCTGCRQCMTACSFKNYKTYNYSLSLCKVIEDPRGGFVRVHCQHCKDPMCVAACPKKAITKDEKTGYVTIDQMLCVGCKSCMYACPISIPQMSKGLKVMVKCDMCEGDPACLKVCSAKAIKLMTRVEGTGLVKEMEKR</sequence>
<evidence type="ECO:0000256" key="1">
    <source>
        <dbReference type="ARBA" id="ARBA00022448"/>
    </source>
</evidence>
<dbReference type="InterPro" id="IPR050294">
    <property type="entry name" value="RnfB_subfamily"/>
</dbReference>
<dbReference type="GO" id="GO:0051539">
    <property type="term" value="F:4 iron, 4 sulfur cluster binding"/>
    <property type="evidence" value="ECO:0007669"/>
    <property type="project" value="UniProtKB-KW"/>
</dbReference>
<dbReference type="EMBL" id="PGCK01000012">
    <property type="protein sequence ID" value="MCD1295944.1"/>
    <property type="molecule type" value="Genomic_DNA"/>
</dbReference>